<reference evidence="2" key="1">
    <citation type="journal article" date="2015" name="Nature">
        <title>Complex archaea that bridge the gap between prokaryotes and eukaryotes.</title>
        <authorList>
            <person name="Spang A."/>
            <person name="Saw J.H."/>
            <person name="Jorgensen S.L."/>
            <person name="Zaremba-Niedzwiedzka K."/>
            <person name="Martijn J."/>
            <person name="Lind A.E."/>
            <person name="van Eijk R."/>
            <person name="Schleper C."/>
            <person name="Guy L."/>
            <person name="Ettema T.J."/>
        </authorList>
    </citation>
    <scope>NUCLEOTIDE SEQUENCE</scope>
</reference>
<dbReference type="PROSITE" id="PS50112">
    <property type="entry name" value="PAS"/>
    <property type="match status" value="1"/>
</dbReference>
<dbReference type="SUPFAM" id="SSF55785">
    <property type="entry name" value="PYP-like sensor domain (PAS domain)"/>
    <property type="match status" value="1"/>
</dbReference>
<comment type="caution">
    <text evidence="2">The sequence shown here is derived from an EMBL/GenBank/DDBJ whole genome shotgun (WGS) entry which is preliminary data.</text>
</comment>
<dbReference type="InterPro" id="IPR035965">
    <property type="entry name" value="PAS-like_dom_sf"/>
</dbReference>
<sequence length="197" mass="23298">MTEITKTNNLFDFSLEMECINDILLAIGIWQDNKFVYANKAASDLFETTSEEIQEKEFWMKLVHQEDLSKINQKFTEQLDDKSNSSTRINHRIITKSGEVKFLEAYIKSCKYNGRLALLIIILELRHQTPILEISSCIAAKLHVAEMVLNSLRISYRFVNTHTESLYRKHQEKHEDQMLRKHWRQKFQELGKEKGFE</sequence>
<accession>A0A0F9PMA0</accession>
<protein>
    <recommendedName>
        <fullName evidence="1">PAS domain-containing protein</fullName>
    </recommendedName>
</protein>
<dbReference type="InterPro" id="IPR000014">
    <property type="entry name" value="PAS"/>
</dbReference>
<dbReference type="AlphaFoldDB" id="A0A0F9PMA0"/>
<dbReference type="Gene3D" id="3.30.450.20">
    <property type="entry name" value="PAS domain"/>
    <property type="match status" value="1"/>
</dbReference>
<name>A0A0F9PMA0_9ZZZZ</name>
<feature type="domain" description="PAS" evidence="1">
    <location>
        <begin position="32"/>
        <end position="82"/>
    </location>
</feature>
<dbReference type="Pfam" id="PF08447">
    <property type="entry name" value="PAS_3"/>
    <property type="match status" value="1"/>
</dbReference>
<dbReference type="EMBL" id="LAZR01006147">
    <property type="protein sequence ID" value="KKM94372.1"/>
    <property type="molecule type" value="Genomic_DNA"/>
</dbReference>
<dbReference type="NCBIfam" id="TIGR00229">
    <property type="entry name" value="sensory_box"/>
    <property type="match status" value="1"/>
</dbReference>
<gene>
    <name evidence="2" type="ORF">LCGC14_1198950</name>
</gene>
<evidence type="ECO:0000313" key="2">
    <source>
        <dbReference type="EMBL" id="KKM94372.1"/>
    </source>
</evidence>
<dbReference type="InterPro" id="IPR013655">
    <property type="entry name" value="PAS_fold_3"/>
</dbReference>
<evidence type="ECO:0000259" key="1">
    <source>
        <dbReference type="PROSITE" id="PS50112"/>
    </source>
</evidence>
<organism evidence="2">
    <name type="scientific">marine sediment metagenome</name>
    <dbReference type="NCBI Taxonomy" id="412755"/>
    <lineage>
        <taxon>unclassified sequences</taxon>
        <taxon>metagenomes</taxon>
        <taxon>ecological metagenomes</taxon>
    </lineage>
</organism>
<proteinExistence type="predicted"/>
<dbReference type="CDD" id="cd00130">
    <property type="entry name" value="PAS"/>
    <property type="match status" value="1"/>
</dbReference>